<reference evidence="2 3" key="1">
    <citation type="submission" date="2020-08" db="EMBL/GenBank/DDBJ databases">
        <title>Sequencing the genomes of 1000 actinobacteria strains.</title>
        <authorList>
            <person name="Klenk H.-P."/>
        </authorList>
    </citation>
    <scope>NUCLEOTIDE SEQUENCE [LARGE SCALE GENOMIC DNA]</scope>
    <source>
        <strain evidence="2 3">DSM 19081</strain>
    </source>
</reference>
<proteinExistence type="predicted"/>
<dbReference type="NCBIfam" id="TIGR03083">
    <property type="entry name" value="maleylpyruvate isomerase family mycothiol-dependent enzyme"/>
    <property type="match status" value="1"/>
</dbReference>
<evidence type="ECO:0000259" key="1">
    <source>
        <dbReference type="Pfam" id="PF11716"/>
    </source>
</evidence>
<name>A0A839FMW2_9MICC</name>
<dbReference type="EMBL" id="JACJIH010000001">
    <property type="protein sequence ID" value="MBA8920799.1"/>
    <property type="molecule type" value="Genomic_DNA"/>
</dbReference>
<dbReference type="Proteomes" id="UP000546252">
    <property type="component" value="Unassembled WGS sequence"/>
</dbReference>
<dbReference type="SUPFAM" id="SSF109854">
    <property type="entry name" value="DinB/YfiT-like putative metalloenzymes"/>
    <property type="match status" value="1"/>
</dbReference>
<evidence type="ECO:0000313" key="2">
    <source>
        <dbReference type="EMBL" id="MBA8920799.1"/>
    </source>
</evidence>
<dbReference type="InterPro" id="IPR034660">
    <property type="entry name" value="DinB/YfiT-like"/>
</dbReference>
<evidence type="ECO:0000313" key="3">
    <source>
        <dbReference type="Proteomes" id="UP000546252"/>
    </source>
</evidence>
<protein>
    <submittedName>
        <fullName evidence="2">Uncharacterized protein (TIGR03083 family)</fullName>
    </submittedName>
</protein>
<dbReference type="InterPro" id="IPR017517">
    <property type="entry name" value="Maleyloyr_isom"/>
</dbReference>
<dbReference type="InterPro" id="IPR024344">
    <property type="entry name" value="MDMPI_metal-binding"/>
</dbReference>
<comment type="caution">
    <text evidence="2">The sequence shown here is derived from an EMBL/GenBank/DDBJ whole genome shotgun (WGS) entry which is preliminary data.</text>
</comment>
<dbReference type="Pfam" id="PF11716">
    <property type="entry name" value="MDMPI_N"/>
    <property type="match status" value="1"/>
</dbReference>
<dbReference type="GO" id="GO:0046872">
    <property type="term" value="F:metal ion binding"/>
    <property type="evidence" value="ECO:0007669"/>
    <property type="project" value="InterPro"/>
</dbReference>
<organism evidence="2 3">
    <name type="scientific">Nesterenkonia jeotgali</name>
    <dbReference type="NCBI Taxonomy" id="317018"/>
    <lineage>
        <taxon>Bacteria</taxon>
        <taxon>Bacillati</taxon>
        <taxon>Actinomycetota</taxon>
        <taxon>Actinomycetes</taxon>
        <taxon>Micrococcales</taxon>
        <taxon>Micrococcaceae</taxon>
        <taxon>Nesterenkonia</taxon>
    </lineage>
</organism>
<gene>
    <name evidence="2" type="ORF">HNR24_000732</name>
</gene>
<feature type="domain" description="Mycothiol-dependent maleylpyruvate isomerase metal-binding" evidence="1">
    <location>
        <begin position="2"/>
        <end position="67"/>
    </location>
</feature>
<accession>A0A839FMW2</accession>
<dbReference type="AlphaFoldDB" id="A0A839FMW2"/>
<dbReference type="Gene3D" id="1.20.120.450">
    <property type="entry name" value="dinb family like domain"/>
    <property type="match status" value="1"/>
</dbReference>
<sequence>MCPGWDVHDVLAHLVDTAKTTRLGFLRGLAAARGDFDRHNDDGIARERAATPAATLAELRRICDATNTPPVPLATRLVEAIVHGEDIRRPLGLARTYPDEPQQAALRHQLATGVSVGGGRERAAGFRLRASDSGLAHGSGPEVMASGLALLMSVSGRPADGDEFSVPGAATFVRRLGRVS</sequence>